<organism evidence="1 2">
    <name type="scientific">Cladorrhinum samala</name>
    <dbReference type="NCBI Taxonomy" id="585594"/>
    <lineage>
        <taxon>Eukaryota</taxon>
        <taxon>Fungi</taxon>
        <taxon>Dikarya</taxon>
        <taxon>Ascomycota</taxon>
        <taxon>Pezizomycotina</taxon>
        <taxon>Sordariomycetes</taxon>
        <taxon>Sordariomycetidae</taxon>
        <taxon>Sordariales</taxon>
        <taxon>Podosporaceae</taxon>
        <taxon>Cladorrhinum</taxon>
    </lineage>
</organism>
<keyword evidence="2" id="KW-1185">Reference proteome</keyword>
<protein>
    <submittedName>
        <fullName evidence="1">Uncharacterized protein</fullName>
    </submittedName>
</protein>
<accession>A0AAV9HRB1</accession>
<dbReference type="AlphaFoldDB" id="A0AAV9HRB1"/>
<evidence type="ECO:0000313" key="2">
    <source>
        <dbReference type="Proteomes" id="UP001321749"/>
    </source>
</evidence>
<reference evidence="1" key="1">
    <citation type="journal article" date="2023" name="Mol. Phylogenet. Evol.">
        <title>Genome-scale phylogeny and comparative genomics of the fungal order Sordariales.</title>
        <authorList>
            <person name="Hensen N."/>
            <person name="Bonometti L."/>
            <person name="Westerberg I."/>
            <person name="Brannstrom I.O."/>
            <person name="Guillou S."/>
            <person name="Cros-Aarteil S."/>
            <person name="Calhoun S."/>
            <person name="Haridas S."/>
            <person name="Kuo A."/>
            <person name="Mondo S."/>
            <person name="Pangilinan J."/>
            <person name="Riley R."/>
            <person name="LaButti K."/>
            <person name="Andreopoulos B."/>
            <person name="Lipzen A."/>
            <person name="Chen C."/>
            <person name="Yan M."/>
            <person name="Daum C."/>
            <person name="Ng V."/>
            <person name="Clum A."/>
            <person name="Steindorff A."/>
            <person name="Ohm R.A."/>
            <person name="Martin F."/>
            <person name="Silar P."/>
            <person name="Natvig D.O."/>
            <person name="Lalanne C."/>
            <person name="Gautier V."/>
            <person name="Ament-Velasquez S.L."/>
            <person name="Kruys A."/>
            <person name="Hutchinson M.I."/>
            <person name="Powell A.J."/>
            <person name="Barry K."/>
            <person name="Miller A.N."/>
            <person name="Grigoriev I.V."/>
            <person name="Debuchy R."/>
            <person name="Gladieux P."/>
            <person name="Hiltunen Thoren M."/>
            <person name="Johannesson H."/>
        </authorList>
    </citation>
    <scope>NUCLEOTIDE SEQUENCE</scope>
    <source>
        <strain evidence="1">PSN324</strain>
    </source>
</reference>
<reference evidence="1" key="2">
    <citation type="submission" date="2023-06" db="EMBL/GenBank/DDBJ databases">
        <authorList>
            <consortium name="Lawrence Berkeley National Laboratory"/>
            <person name="Mondo S.J."/>
            <person name="Hensen N."/>
            <person name="Bonometti L."/>
            <person name="Westerberg I."/>
            <person name="Brannstrom I.O."/>
            <person name="Guillou S."/>
            <person name="Cros-Aarteil S."/>
            <person name="Calhoun S."/>
            <person name="Haridas S."/>
            <person name="Kuo A."/>
            <person name="Pangilinan J."/>
            <person name="Riley R."/>
            <person name="Labutti K."/>
            <person name="Andreopoulos B."/>
            <person name="Lipzen A."/>
            <person name="Chen C."/>
            <person name="Yanf M."/>
            <person name="Daum C."/>
            <person name="Ng V."/>
            <person name="Clum A."/>
            <person name="Steindorff A."/>
            <person name="Ohm R."/>
            <person name="Martin F."/>
            <person name="Silar P."/>
            <person name="Natvig D."/>
            <person name="Lalanne C."/>
            <person name="Gautier V."/>
            <person name="Ament-Velasquez S.L."/>
            <person name="Kruys A."/>
            <person name="Hutchinson M.I."/>
            <person name="Powell A.J."/>
            <person name="Barry K."/>
            <person name="Miller A.N."/>
            <person name="Grigoriev I.V."/>
            <person name="Debuchy R."/>
            <person name="Gladieux P."/>
            <person name="Thoren M.H."/>
            <person name="Johannesson H."/>
        </authorList>
    </citation>
    <scope>NUCLEOTIDE SEQUENCE</scope>
    <source>
        <strain evidence="1">PSN324</strain>
    </source>
</reference>
<dbReference type="Proteomes" id="UP001321749">
    <property type="component" value="Unassembled WGS sequence"/>
</dbReference>
<evidence type="ECO:0000313" key="1">
    <source>
        <dbReference type="EMBL" id="KAK4463226.1"/>
    </source>
</evidence>
<comment type="caution">
    <text evidence="1">The sequence shown here is derived from an EMBL/GenBank/DDBJ whole genome shotgun (WGS) entry which is preliminary data.</text>
</comment>
<gene>
    <name evidence="1" type="ORF">QBC42DRAFT_70357</name>
</gene>
<sequence length="200" mass="22183">MHRVYASHWGNSGSKTRKYSNICQGIEGVEVLVSPGPKGKTECCCGRGQQRNRHDADHDLREVKKRHRIRVGAGHISKATTARGALIPSTTWRLSVPRRSTVFLERNKTNWPLVSAKRPCKSIAPGRRCAVGPGALVNPGCETRKMKKIKIKKKKTTRNMLRPETATNKTCLPGPRDHRSAKMKIVAVDCCVAGLARISR</sequence>
<dbReference type="EMBL" id="MU864962">
    <property type="protein sequence ID" value="KAK4463226.1"/>
    <property type="molecule type" value="Genomic_DNA"/>
</dbReference>
<name>A0AAV9HRB1_9PEZI</name>
<proteinExistence type="predicted"/>